<proteinExistence type="predicted"/>
<keyword evidence="1" id="KW-0614">Plasmid</keyword>
<geneLocation type="plasmid" evidence="1 2">
    <name>pHTUR03</name>
</geneLocation>
<dbReference type="SUPFAM" id="SSF46785">
    <property type="entry name" value="Winged helix' DNA-binding domain"/>
    <property type="match status" value="1"/>
</dbReference>
<dbReference type="GeneID" id="8745464"/>
<dbReference type="RefSeq" id="WP_012945838.1">
    <property type="nucleotide sequence ID" value="NC_013746.1"/>
</dbReference>
<dbReference type="HOGENOM" id="CLU_102822_0_0_2"/>
<organism evidence="1 2">
    <name type="scientific">Haloterrigena turkmenica (strain ATCC 51198 / DSM 5511 / JCM 9101 / NCIMB 13204 / VKM B-1734 / 4k)</name>
    <name type="common">Halococcus turkmenicus</name>
    <dbReference type="NCBI Taxonomy" id="543526"/>
    <lineage>
        <taxon>Archaea</taxon>
        <taxon>Methanobacteriati</taxon>
        <taxon>Methanobacteriota</taxon>
        <taxon>Stenosarchaea group</taxon>
        <taxon>Halobacteria</taxon>
        <taxon>Halobacteriales</taxon>
        <taxon>Natrialbaceae</taxon>
        <taxon>Haloterrigena</taxon>
    </lineage>
</organism>
<dbReference type="EMBL" id="CP001863">
    <property type="protein sequence ID" value="ADB63595.1"/>
    <property type="molecule type" value="Genomic_DNA"/>
</dbReference>
<evidence type="ECO:0000313" key="1">
    <source>
        <dbReference type="EMBL" id="ADB63595.1"/>
    </source>
</evidence>
<dbReference type="InterPro" id="IPR036188">
    <property type="entry name" value="FAD/NAD-bd_sf"/>
</dbReference>
<sequence>MTLANVDRFKRDRVTDVGHRAVVLGGSMAGLCAARVLADGFDEVVVLERDSLPDESATRDGVPQGTLEPEQLLADLPPAVGRIIHTLLTTESRISQCELADRADVSARTIRNYRDRLEALDLIRVDESGYRLALSFRTATERREPVVPTGLEENQTLRDAADALLEIFLPPDRYGDPDDPIGSVLFWPPDPVRLLDHPRVGLWLQLAAALTATESTENNRAVQMGPPLTQQALCA</sequence>
<dbReference type="Gene3D" id="1.10.10.10">
    <property type="entry name" value="Winged helix-like DNA-binding domain superfamily/Winged helix DNA-binding domain"/>
    <property type="match status" value="1"/>
</dbReference>
<dbReference type="OrthoDB" id="197841at2157"/>
<reference evidence="1 2" key="1">
    <citation type="journal article" date="2010" name="Stand. Genomic Sci.">
        <title>Complete genome sequence of Haloterrigena turkmenica type strain (4k).</title>
        <authorList>
            <person name="Saunders E."/>
            <person name="Tindall B.J."/>
            <person name="Fahnrich R."/>
            <person name="Lapidus A."/>
            <person name="Copeland A."/>
            <person name="Del Rio T.G."/>
            <person name="Lucas S."/>
            <person name="Chen F."/>
            <person name="Tice H."/>
            <person name="Cheng J.F."/>
            <person name="Han C."/>
            <person name="Detter J.C."/>
            <person name="Bruce D."/>
            <person name="Goodwin L."/>
            <person name="Chain P."/>
            <person name="Pitluck S."/>
            <person name="Pati A."/>
            <person name="Ivanova N."/>
            <person name="Mavromatis K."/>
            <person name="Chen A."/>
            <person name="Palaniappan K."/>
            <person name="Land M."/>
            <person name="Hauser L."/>
            <person name="Chang Y.J."/>
            <person name="Jeffries C.D."/>
            <person name="Brettin T."/>
            <person name="Rohde M."/>
            <person name="Goker M."/>
            <person name="Bristow J."/>
            <person name="Eisen J.A."/>
            <person name="Markowitz V."/>
            <person name="Hugenholtz P."/>
            <person name="Klenk H.P."/>
            <person name="Kyrpides N.C."/>
        </authorList>
    </citation>
    <scope>NUCLEOTIDE SEQUENCE [LARGE SCALE GENOMIC DNA]</scope>
    <source>
        <strain evidence="2">ATCC 51198 / DSM 5511 / JCM 9101 / NCIMB 13204 / VKM B-1734 / 4k</strain>
    </source>
</reference>
<gene>
    <name evidence="1" type="ordered locus">Htur_4834</name>
</gene>
<dbReference type="AlphaFoldDB" id="D2S2J8"/>
<protein>
    <submittedName>
        <fullName evidence="1">Uncharacterized protein</fullName>
    </submittedName>
</protein>
<accession>D2S2J8</accession>
<dbReference type="Proteomes" id="UP000001903">
    <property type="component" value="Plasmid pHTUR03"/>
</dbReference>
<dbReference type="InterPro" id="IPR036388">
    <property type="entry name" value="WH-like_DNA-bd_sf"/>
</dbReference>
<evidence type="ECO:0000313" key="2">
    <source>
        <dbReference type="Proteomes" id="UP000001903"/>
    </source>
</evidence>
<dbReference type="InterPro" id="IPR036390">
    <property type="entry name" value="WH_DNA-bd_sf"/>
</dbReference>
<dbReference type="KEGG" id="htu:Htur_4834"/>
<keyword evidence="2" id="KW-1185">Reference proteome</keyword>
<dbReference type="SUPFAM" id="SSF51905">
    <property type="entry name" value="FAD/NAD(P)-binding domain"/>
    <property type="match status" value="1"/>
</dbReference>
<name>D2S2J8_HALTV</name>